<evidence type="ECO:0000259" key="3">
    <source>
        <dbReference type="Pfam" id="PF16347"/>
    </source>
</evidence>
<dbReference type="Gene3D" id="3.40.720.10">
    <property type="entry name" value="Alkaline Phosphatase, subunit A"/>
    <property type="match status" value="1"/>
</dbReference>
<dbReference type="PANTHER" id="PTHR45953">
    <property type="entry name" value="IDURONATE 2-SULFATASE"/>
    <property type="match status" value="1"/>
</dbReference>
<dbReference type="GO" id="GO:0046872">
    <property type="term" value="F:metal ion binding"/>
    <property type="evidence" value="ECO:0007669"/>
    <property type="project" value="UniProtKB-KW"/>
</dbReference>
<dbReference type="GO" id="GO:0008484">
    <property type="term" value="F:sulfuric ester hydrolase activity"/>
    <property type="evidence" value="ECO:0007669"/>
    <property type="project" value="TreeGrafter"/>
</dbReference>
<evidence type="ECO:0000256" key="2">
    <source>
        <dbReference type="ARBA" id="ARBA00022801"/>
    </source>
</evidence>
<dbReference type="SUPFAM" id="SSF53649">
    <property type="entry name" value="Alkaline phosphatase-like"/>
    <property type="match status" value="1"/>
</dbReference>
<keyword evidence="5" id="KW-1185">Reference proteome</keyword>
<keyword evidence="1" id="KW-0479">Metal-binding</keyword>
<dbReference type="InterPro" id="IPR017850">
    <property type="entry name" value="Alkaline_phosphatase_core_sf"/>
</dbReference>
<gene>
    <name evidence="4" type="ORF">Prum_102270</name>
</gene>
<reference evidence="4 5" key="1">
    <citation type="submission" date="2020-03" db="EMBL/GenBank/DDBJ databases">
        <title>Whole genome shotgun sequence of Phytohabitans rumicis NBRC 108638.</title>
        <authorList>
            <person name="Komaki H."/>
            <person name="Tamura T."/>
        </authorList>
    </citation>
    <scope>NUCLEOTIDE SEQUENCE [LARGE SCALE GENOMIC DNA]</scope>
    <source>
        <strain evidence="4 5">NBRC 108638</strain>
    </source>
</reference>
<dbReference type="Pfam" id="PF16347">
    <property type="entry name" value="SGSH_C"/>
    <property type="match status" value="1"/>
</dbReference>
<dbReference type="GO" id="GO:0005737">
    <property type="term" value="C:cytoplasm"/>
    <property type="evidence" value="ECO:0007669"/>
    <property type="project" value="TreeGrafter"/>
</dbReference>
<proteinExistence type="predicted"/>
<keyword evidence="2" id="KW-0378">Hydrolase</keyword>
<dbReference type="PANTHER" id="PTHR45953:SF1">
    <property type="entry name" value="IDURONATE 2-SULFATASE"/>
    <property type="match status" value="1"/>
</dbReference>
<dbReference type="Proteomes" id="UP000482960">
    <property type="component" value="Unassembled WGS sequence"/>
</dbReference>
<dbReference type="RefSeq" id="WP_218577958.1">
    <property type="nucleotide sequence ID" value="NZ_BLPG01000002.1"/>
</dbReference>
<reference evidence="4 5" key="2">
    <citation type="submission" date="2020-03" db="EMBL/GenBank/DDBJ databases">
        <authorList>
            <person name="Ichikawa N."/>
            <person name="Kimura A."/>
            <person name="Kitahashi Y."/>
            <person name="Uohara A."/>
        </authorList>
    </citation>
    <scope>NUCLEOTIDE SEQUENCE [LARGE SCALE GENOMIC DNA]</scope>
    <source>
        <strain evidence="4 5">NBRC 108638</strain>
    </source>
</reference>
<organism evidence="4 5">
    <name type="scientific">Phytohabitans rumicis</name>
    <dbReference type="NCBI Taxonomy" id="1076125"/>
    <lineage>
        <taxon>Bacteria</taxon>
        <taxon>Bacillati</taxon>
        <taxon>Actinomycetota</taxon>
        <taxon>Actinomycetes</taxon>
        <taxon>Micromonosporales</taxon>
        <taxon>Micromonosporaceae</taxon>
    </lineage>
</organism>
<comment type="caution">
    <text evidence="4">The sequence shown here is derived from an EMBL/GenBank/DDBJ whole genome shotgun (WGS) entry which is preliminary data.</text>
</comment>
<feature type="domain" description="N-sulphoglucosamine sulphohydrolase C-terminal" evidence="3">
    <location>
        <begin position="45"/>
        <end position="190"/>
    </location>
</feature>
<dbReference type="EMBL" id="BLPG01000002">
    <property type="protein sequence ID" value="GFJ96585.1"/>
    <property type="molecule type" value="Genomic_DNA"/>
</dbReference>
<dbReference type="InterPro" id="IPR032506">
    <property type="entry name" value="SGSH_C"/>
</dbReference>
<accession>A0A6V8LUX7</accession>
<evidence type="ECO:0000313" key="5">
    <source>
        <dbReference type="Proteomes" id="UP000482960"/>
    </source>
</evidence>
<protein>
    <recommendedName>
        <fullName evidence="3">N-sulphoglucosamine sulphohydrolase C-terminal domain-containing protein</fullName>
    </recommendedName>
</protein>
<name>A0A6V8LUX7_9ACTN</name>
<dbReference type="AlphaFoldDB" id="A0A6V8LUX7"/>
<evidence type="ECO:0000313" key="4">
    <source>
        <dbReference type="EMBL" id="GFJ96585.1"/>
    </source>
</evidence>
<sequence>MVKRVDEAFGRLLDALTSLGLRDNTVVAYTSDHGCHFKTRNGEYKRSAHDASIRVPLVLSVPGRTGPAPRRLVSLIDLPPTLLDAAGLPVPAQMQGRSILAEAGEPDDDDHDDDVFVQISESQVGRALRTRRWTYAVVARDADGWDDPGASEYGEDLLYDLDADPHELTNLAGRPEYADVAADLRRRLIARMVAAGEPAPVISPVTVDR</sequence>
<evidence type="ECO:0000256" key="1">
    <source>
        <dbReference type="ARBA" id="ARBA00022723"/>
    </source>
</evidence>